<organism evidence="2 3">
    <name type="scientific">Caproicibacterium argilliputei</name>
    <dbReference type="NCBI Taxonomy" id="3030016"/>
    <lineage>
        <taxon>Bacteria</taxon>
        <taxon>Bacillati</taxon>
        <taxon>Bacillota</taxon>
        <taxon>Clostridia</taxon>
        <taxon>Eubacteriales</taxon>
        <taxon>Oscillospiraceae</taxon>
        <taxon>Caproicibacterium</taxon>
    </lineage>
</organism>
<dbReference type="EMBL" id="CP135996">
    <property type="protein sequence ID" value="WOC31846.1"/>
    <property type="molecule type" value="Genomic_DNA"/>
</dbReference>
<protein>
    <submittedName>
        <fullName evidence="2">DUF1837 domain-containing protein</fullName>
    </submittedName>
</protein>
<reference evidence="2" key="2">
    <citation type="submission" date="2024-06" db="EMBL/GenBank/DDBJ databases">
        <title>Caproicibacterium argilliputei sp. nov, a novel caproic acid producing anaerobic bacterium isolated from pit mud.</title>
        <authorList>
            <person name="Xia S."/>
        </authorList>
    </citation>
    <scope>NUCLEOTIDE SEQUENCE</scope>
    <source>
        <strain evidence="2">ZCY20-5</strain>
    </source>
</reference>
<dbReference type="Proteomes" id="UP001300604">
    <property type="component" value="Chromosome"/>
</dbReference>
<reference evidence="2" key="1">
    <citation type="submission" date="2023-09" db="EMBL/GenBank/DDBJ databases">
        <authorList>
            <person name="Zeng C."/>
        </authorList>
    </citation>
    <scope>NUCLEOTIDE SEQUENCE</scope>
    <source>
        <strain evidence="2">ZCY20-5</strain>
    </source>
</reference>
<evidence type="ECO:0000259" key="1">
    <source>
        <dbReference type="Pfam" id="PF08878"/>
    </source>
</evidence>
<dbReference type="RefSeq" id="WP_275846729.1">
    <property type="nucleotide sequence ID" value="NZ_CP135996.1"/>
</dbReference>
<name>A0AA97H0S0_9FIRM</name>
<gene>
    <name evidence="2" type="ORF">PXC00_11705</name>
</gene>
<dbReference type="KEGG" id="carl:PXC00_11705"/>
<evidence type="ECO:0000313" key="2">
    <source>
        <dbReference type="EMBL" id="WOC31846.1"/>
    </source>
</evidence>
<dbReference type="InterPro" id="IPR014976">
    <property type="entry name" value="AbpA_HamA_C"/>
</dbReference>
<accession>A0AA97H0S0</accession>
<sequence>MDVAFSKTLKDKDMDRIFAEVLCTEDLGLSKPGQLRLFHLLVRDGKFYHDDLEKWLYRNLSRYVFSRAMLEQFRKNDDLDAAIERAIQTMRENGATNEKGMGNELGEMMIYAFLEGKLSAPKLMSRVELSTDLSQYKSVCESIHLFSNTDTNGTQFSQMVFGASNIVGEIQDAVDNAFDAILRIKKHTSREIQMVEKTVLDRLFDDNEIAFLKDTIIPTPNAQSRYNTAYGVFLGYSIGVKAEEHPEIEYEELVTKKMVEDIQRHAGYIANKIKSNGLDMHSFYIYILPFMDAESDKSEIIDHVMKGAVVL</sequence>
<feature type="domain" description="Anti-bacteriophage protein A/HamA C-terminal" evidence="1">
    <location>
        <begin position="18"/>
        <end position="303"/>
    </location>
</feature>
<dbReference type="AlphaFoldDB" id="A0AA97H0S0"/>
<dbReference type="Pfam" id="PF08878">
    <property type="entry name" value="HamA"/>
    <property type="match status" value="1"/>
</dbReference>
<keyword evidence="3" id="KW-1185">Reference proteome</keyword>
<proteinExistence type="predicted"/>
<evidence type="ECO:0000313" key="3">
    <source>
        <dbReference type="Proteomes" id="UP001300604"/>
    </source>
</evidence>